<dbReference type="SUPFAM" id="SSF53383">
    <property type="entry name" value="PLP-dependent transferases"/>
    <property type="match status" value="1"/>
</dbReference>
<evidence type="ECO:0000256" key="5">
    <source>
        <dbReference type="SAM" id="MobiDB-lite"/>
    </source>
</evidence>
<evidence type="ECO:0000313" key="7">
    <source>
        <dbReference type="EMBL" id="KAF8699526.1"/>
    </source>
</evidence>
<proteinExistence type="inferred from homology"/>
<dbReference type="GO" id="GO:0003961">
    <property type="term" value="F:O-acetylhomoserine aminocarboxypropyltransferase activity"/>
    <property type="evidence" value="ECO:0007669"/>
    <property type="project" value="TreeGrafter"/>
</dbReference>
<comment type="caution">
    <text evidence="7">The sequence shown here is derived from an EMBL/GenBank/DDBJ whole genome shotgun (WGS) entry which is preliminary data.</text>
</comment>
<dbReference type="OrthoDB" id="3512640at2759"/>
<comment type="cofactor">
    <cofactor evidence="1">
        <name>pyridoxal 5'-phosphate</name>
        <dbReference type="ChEBI" id="CHEBI:597326"/>
    </cofactor>
</comment>
<dbReference type="PANTHER" id="PTHR43797:SF2">
    <property type="entry name" value="HOMOCYSTEINE_CYSTEINE SYNTHASE"/>
    <property type="match status" value="1"/>
</dbReference>
<dbReference type="GO" id="GO:0004124">
    <property type="term" value="F:cysteine synthase activity"/>
    <property type="evidence" value="ECO:0007669"/>
    <property type="project" value="TreeGrafter"/>
</dbReference>
<keyword evidence="3" id="KW-0808">Transferase</keyword>
<dbReference type="Gene3D" id="3.90.1150.10">
    <property type="entry name" value="Aspartate Aminotransferase, domain 1"/>
    <property type="match status" value="1"/>
</dbReference>
<sequence>MPAPVSFLTPELSPAIDDDSEIIVYTGSPVSELPGSLSPFYNPTKEPFKPSSPRPRYHRAIPRPKSSFPQIIPPENAYRSRTLNSNIVQFVHLLKKDNFDNQMVYYQAGIGTHSKHFITPIGVAISKVADMALAHGLQDHVTDGYEFLMQNHREGDKICLFGFSRGAYAARALAGMLHKVGLLPKANYRQVPFAYHMYQRDDKEGWEMSNGFKQAFSTEVEIHFMGLFDTVNSVGLIPRELPFAKSNYVVRYYRHALSLDERRSKFKDNLWGRTSDQDAALAAPPREDYVSRRRREKRMKKMSMKVERQGLLNYGSTVVETIGEAVGNVSGRVSGISRAIRSISGYISSFINLISGYPIPATDEIESKKCRTSKGSGIYPPVPMSQGEKMGHRDKRRHKRGPSDSVAHAIGGKRISRAETDVEEVWFAGAHTDVGGGSVKNGERYSLARISLRWMIRQCFKCNTGILFHSNLFEDVGLSPETLWPNVLPRPPPITSLDQIPEASTSISPSALLPRIRTRSYSMRDAYPPITPHLRHRQVTLMDRLDRYRAQLSGKVDPYEPYFPVHWSMATGHELRDYGADAWEPREPFINEEVEDYKDALSPIYDQLSINWWWWILEFLPVKQVWRKKEKGWRRIFGINLGGPRVIQNQKRDGVNVHRTVKIRMESKIGLDQKPEPEFDTLQLHAGQTPDPATNARAPPIYASTSFVFNDSQARHGADLFSFKAVGNIYSRVGNPTVEVFEQRIAALEGGAAAVAAASGQAAQFMAISAIANAGDNIVSTSYLYGGVHIQSVQSSFSVLLKKYGITVKFVKDDSPEAFAAAIDENTKAIYVESIGNPKYNIAPLPELAKVAHDHKIPLIVDNTFGAGGYYVRPIEHGADIVVHSATKWIGGHGTTIAGVVVDSGKFDWVASGRFPGFTEPSEGYHGMKFSETFGSVAFAVKLRVEILRDVGAALNPFGAFLLLQGIETLSLRAQRHADNAIALAEWLDQHPAVSWVAYPGLPGHPSHANAKRLLRPNTYGGVLSFGVKGDAKVGSAVVDKLKLASNLANVGDAKTLVVHPATTTHQVGQLTTEEQFASGVTPDLIRVSVGIEDISDIIADFSHALALVISEPAKAQEKNLAGATHHVKL</sequence>
<dbReference type="PANTHER" id="PTHR43797">
    <property type="entry name" value="HOMOCYSTEINE/CYSTEINE SYNTHASE"/>
    <property type="match status" value="1"/>
</dbReference>
<dbReference type="InterPro" id="IPR015421">
    <property type="entry name" value="PyrdxlP-dep_Trfase_major"/>
</dbReference>
<dbReference type="GO" id="GO:0030170">
    <property type="term" value="F:pyridoxal phosphate binding"/>
    <property type="evidence" value="ECO:0007669"/>
    <property type="project" value="InterPro"/>
</dbReference>
<feature type="non-terminal residue" evidence="7">
    <location>
        <position position="1"/>
    </location>
</feature>
<evidence type="ECO:0000256" key="4">
    <source>
        <dbReference type="ARBA" id="ARBA00022898"/>
    </source>
</evidence>
<dbReference type="InterPro" id="IPR006235">
    <property type="entry name" value="OAc-hSer/O-AcSer_sulfhydrylase"/>
</dbReference>
<gene>
    <name evidence="7" type="ORF">RHS03_07140</name>
</gene>
<comment type="similarity">
    <text evidence="2">Belongs to the trans-sulfuration enzymes family.</text>
</comment>
<dbReference type="NCBIfam" id="TIGR01326">
    <property type="entry name" value="OAH_OAS_sulfhy"/>
    <property type="match status" value="1"/>
</dbReference>
<dbReference type="Pfam" id="PF01053">
    <property type="entry name" value="Cys_Met_Meta_PP"/>
    <property type="match status" value="1"/>
</dbReference>
<evidence type="ECO:0000256" key="1">
    <source>
        <dbReference type="ARBA" id="ARBA00001933"/>
    </source>
</evidence>
<protein>
    <submittedName>
        <fullName evidence="7">O-acetylhomoserine ami</fullName>
    </submittedName>
</protein>
<name>A0A8H7HMP6_9AGAM</name>
<accession>A0A8H7HMP6</accession>
<evidence type="ECO:0000256" key="2">
    <source>
        <dbReference type="ARBA" id="ARBA00009077"/>
    </source>
</evidence>
<dbReference type="GO" id="GO:0006535">
    <property type="term" value="P:cysteine biosynthetic process from serine"/>
    <property type="evidence" value="ECO:0007669"/>
    <property type="project" value="TreeGrafter"/>
</dbReference>
<dbReference type="InterPro" id="IPR018712">
    <property type="entry name" value="Tle1-like_cat"/>
</dbReference>
<dbReference type="PROSITE" id="PS00868">
    <property type="entry name" value="CYS_MET_METAB_PP"/>
    <property type="match status" value="1"/>
</dbReference>
<dbReference type="FunFam" id="3.40.640.10:FF:000035">
    <property type="entry name" value="O-succinylhomoserine sulfhydrylase"/>
    <property type="match status" value="1"/>
</dbReference>
<dbReference type="InterPro" id="IPR015424">
    <property type="entry name" value="PyrdxlP-dep_Trfase"/>
</dbReference>
<dbReference type="GO" id="GO:0019346">
    <property type="term" value="P:transsulfuration"/>
    <property type="evidence" value="ECO:0007669"/>
    <property type="project" value="InterPro"/>
</dbReference>
<keyword evidence="4" id="KW-0663">Pyridoxal phosphate</keyword>
<evidence type="ECO:0000259" key="6">
    <source>
        <dbReference type="Pfam" id="PF09994"/>
    </source>
</evidence>
<evidence type="ECO:0000256" key="3">
    <source>
        <dbReference type="ARBA" id="ARBA00022679"/>
    </source>
</evidence>
<dbReference type="GO" id="GO:0005737">
    <property type="term" value="C:cytoplasm"/>
    <property type="evidence" value="ECO:0007669"/>
    <property type="project" value="TreeGrafter"/>
</dbReference>
<feature type="region of interest" description="Disordered" evidence="5">
    <location>
        <begin position="370"/>
        <end position="407"/>
    </location>
</feature>
<dbReference type="CDD" id="cd00614">
    <property type="entry name" value="CGS_like"/>
    <property type="match status" value="1"/>
</dbReference>
<dbReference type="Pfam" id="PF09994">
    <property type="entry name" value="T6SS_Tle1-like_cat"/>
    <property type="match status" value="1"/>
</dbReference>
<dbReference type="InterPro" id="IPR054542">
    <property type="entry name" value="Cys_met_metab_PP"/>
</dbReference>
<evidence type="ECO:0000313" key="8">
    <source>
        <dbReference type="Proteomes" id="UP000602905"/>
    </source>
</evidence>
<dbReference type="GO" id="GO:0071269">
    <property type="term" value="P:L-homocysteine biosynthetic process"/>
    <property type="evidence" value="ECO:0007669"/>
    <property type="project" value="TreeGrafter"/>
</dbReference>
<organism evidence="7 8">
    <name type="scientific">Rhizoctonia solani</name>
    <dbReference type="NCBI Taxonomy" id="456999"/>
    <lineage>
        <taxon>Eukaryota</taxon>
        <taxon>Fungi</taxon>
        <taxon>Dikarya</taxon>
        <taxon>Basidiomycota</taxon>
        <taxon>Agaricomycotina</taxon>
        <taxon>Agaricomycetes</taxon>
        <taxon>Cantharellales</taxon>
        <taxon>Ceratobasidiaceae</taxon>
        <taxon>Rhizoctonia</taxon>
    </lineage>
</organism>
<dbReference type="Proteomes" id="UP000602905">
    <property type="component" value="Unassembled WGS sequence"/>
</dbReference>
<dbReference type="EMBL" id="JACYCD010000238">
    <property type="protein sequence ID" value="KAF8699526.1"/>
    <property type="molecule type" value="Genomic_DNA"/>
</dbReference>
<reference evidence="7" key="1">
    <citation type="submission" date="2020-09" db="EMBL/GenBank/DDBJ databases">
        <title>Comparative genome analyses of four rice-infecting Rhizoctonia solani isolates reveal extensive enrichment of homogalacturonan modification genes.</title>
        <authorList>
            <person name="Lee D.-Y."/>
            <person name="Jeon J."/>
            <person name="Kim K.-T."/>
            <person name="Cheong K."/>
            <person name="Song H."/>
            <person name="Choi G."/>
            <person name="Ko J."/>
            <person name="Opiyo S.O."/>
            <person name="Zuo S."/>
            <person name="Madhav S."/>
            <person name="Lee Y.-H."/>
            <person name="Wang G.-L."/>
        </authorList>
    </citation>
    <scope>NUCLEOTIDE SEQUENCE</scope>
    <source>
        <strain evidence="7">AG1-IA WGL</strain>
    </source>
</reference>
<dbReference type="Gene3D" id="3.40.640.10">
    <property type="entry name" value="Type I PLP-dependent aspartate aminotransferase-like (Major domain)"/>
    <property type="match status" value="1"/>
</dbReference>
<dbReference type="AlphaFoldDB" id="A0A8H7HMP6"/>
<feature type="domain" description="T6SS Phospholipase effector Tle1-like catalytic" evidence="6">
    <location>
        <begin position="82"/>
        <end position="458"/>
    </location>
</feature>
<dbReference type="InterPro" id="IPR000277">
    <property type="entry name" value="Cys/Met-Metab_PyrdxlP-dep_enz"/>
</dbReference>
<dbReference type="InterPro" id="IPR015422">
    <property type="entry name" value="PyrdxlP-dep_Trfase_small"/>
</dbReference>